<feature type="non-terminal residue" evidence="2">
    <location>
        <position position="175"/>
    </location>
</feature>
<reference evidence="2" key="1">
    <citation type="submission" date="2023-07" db="EMBL/GenBank/DDBJ databases">
        <authorList>
            <person name="Stuckert A."/>
        </authorList>
    </citation>
    <scope>NUCLEOTIDE SEQUENCE</scope>
</reference>
<dbReference type="Pfam" id="PF13365">
    <property type="entry name" value="Trypsin_2"/>
    <property type="match status" value="1"/>
</dbReference>
<evidence type="ECO:0000256" key="1">
    <source>
        <dbReference type="ARBA" id="ARBA00010541"/>
    </source>
</evidence>
<comment type="caution">
    <text evidence="2">The sequence shown here is derived from an EMBL/GenBank/DDBJ whole genome shotgun (WGS) entry which is preliminary data.</text>
</comment>
<gene>
    <name evidence="2" type="ORF">RIMI_LOCUS19131449</name>
</gene>
<dbReference type="InterPro" id="IPR001940">
    <property type="entry name" value="Peptidase_S1C"/>
</dbReference>
<accession>A0ABN9MC57</accession>
<dbReference type="InterPro" id="IPR009003">
    <property type="entry name" value="Peptidase_S1_PA"/>
</dbReference>
<dbReference type="Gene3D" id="2.40.10.120">
    <property type="match status" value="1"/>
</dbReference>
<dbReference type="Proteomes" id="UP001176940">
    <property type="component" value="Unassembled WGS sequence"/>
</dbReference>
<proteinExistence type="inferred from homology"/>
<protein>
    <submittedName>
        <fullName evidence="2">Uncharacterized protein</fullName>
    </submittedName>
</protein>
<sequence>METKEHNRQVRDTVVEKFNPFLTSVVLSRRDVAEKCSPGVVNIETLGRHPFTGREAVISSGSGFLVSADGLIVTNAHVVANKRRVRVRLHDGDTYEATVCALDPIQDIATVRITPKMLDRESLHSALHMGTPYSTLLRNTITSERIVSSVTQRGSRELGLSNKDMDFIQTDAIID</sequence>
<comment type="similarity">
    <text evidence="1">Belongs to the peptidase S1C family.</text>
</comment>
<keyword evidence="3" id="KW-1185">Reference proteome</keyword>
<dbReference type="EMBL" id="CAUEEQ010060266">
    <property type="protein sequence ID" value="CAJ0964357.1"/>
    <property type="molecule type" value="Genomic_DNA"/>
</dbReference>
<organism evidence="2 3">
    <name type="scientific">Ranitomeya imitator</name>
    <name type="common">mimic poison frog</name>
    <dbReference type="NCBI Taxonomy" id="111125"/>
    <lineage>
        <taxon>Eukaryota</taxon>
        <taxon>Metazoa</taxon>
        <taxon>Chordata</taxon>
        <taxon>Craniata</taxon>
        <taxon>Vertebrata</taxon>
        <taxon>Euteleostomi</taxon>
        <taxon>Amphibia</taxon>
        <taxon>Batrachia</taxon>
        <taxon>Anura</taxon>
        <taxon>Neobatrachia</taxon>
        <taxon>Hyloidea</taxon>
        <taxon>Dendrobatidae</taxon>
        <taxon>Dendrobatinae</taxon>
        <taxon>Ranitomeya</taxon>
    </lineage>
</organism>
<dbReference type="PANTHER" id="PTHR22939">
    <property type="entry name" value="SERINE PROTEASE FAMILY S1C HTRA-RELATED"/>
    <property type="match status" value="1"/>
</dbReference>
<evidence type="ECO:0000313" key="3">
    <source>
        <dbReference type="Proteomes" id="UP001176940"/>
    </source>
</evidence>
<dbReference type="SUPFAM" id="SSF50494">
    <property type="entry name" value="Trypsin-like serine proteases"/>
    <property type="match status" value="1"/>
</dbReference>
<evidence type="ECO:0000313" key="2">
    <source>
        <dbReference type="EMBL" id="CAJ0964357.1"/>
    </source>
</evidence>
<dbReference type="PRINTS" id="PR00834">
    <property type="entry name" value="PROTEASES2C"/>
</dbReference>
<name>A0ABN9MC57_9NEOB</name>
<dbReference type="PANTHER" id="PTHR22939:SF127">
    <property type="entry name" value="SERINE PROTEASE HTRA2, MITOCHONDRIAL"/>
    <property type="match status" value="1"/>
</dbReference>